<accession>A0AAP0B1J6</accession>
<dbReference type="EMBL" id="JBBWWQ010000017">
    <property type="protein sequence ID" value="KAK8923787.1"/>
    <property type="molecule type" value="Genomic_DNA"/>
</dbReference>
<reference evidence="1 2" key="1">
    <citation type="journal article" date="2022" name="Nat. Plants">
        <title>Genomes of leafy and leafless Platanthera orchids illuminate the evolution of mycoheterotrophy.</title>
        <authorList>
            <person name="Li M.H."/>
            <person name="Liu K.W."/>
            <person name="Li Z."/>
            <person name="Lu H.C."/>
            <person name="Ye Q.L."/>
            <person name="Zhang D."/>
            <person name="Wang J.Y."/>
            <person name="Li Y.F."/>
            <person name="Zhong Z.M."/>
            <person name="Liu X."/>
            <person name="Yu X."/>
            <person name="Liu D.K."/>
            <person name="Tu X.D."/>
            <person name="Liu B."/>
            <person name="Hao Y."/>
            <person name="Liao X.Y."/>
            <person name="Jiang Y.T."/>
            <person name="Sun W.H."/>
            <person name="Chen J."/>
            <person name="Chen Y.Q."/>
            <person name="Ai Y."/>
            <person name="Zhai J.W."/>
            <person name="Wu S.S."/>
            <person name="Zhou Z."/>
            <person name="Hsiao Y.Y."/>
            <person name="Wu W.L."/>
            <person name="Chen Y.Y."/>
            <person name="Lin Y.F."/>
            <person name="Hsu J.L."/>
            <person name="Li C.Y."/>
            <person name="Wang Z.W."/>
            <person name="Zhao X."/>
            <person name="Zhong W.Y."/>
            <person name="Ma X.K."/>
            <person name="Ma L."/>
            <person name="Huang J."/>
            <person name="Chen G.Z."/>
            <person name="Huang M.Z."/>
            <person name="Huang L."/>
            <person name="Peng D.H."/>
            <person name="Luo Y.B."/>
            <person name="Zou S.Q."/>
            <person name="Chen S.P."/>
            <person name="Lan S."/>
            <person name="Tsai W.C."/>
            <person name="Van de Peer Y."/>
            <person name="Liu Z.J."/>
        </authorList>
    </citation>
    <scope>NUCLEOTIDE SEQUENCE [LARGE SCALE GENOMIC DNA]</scope>
    <source>
        <strain evidence="1">Lor287</strain>
    </source>
</reference>
<sequence length="100" mass="11347">MLREEVSKEEAQNRILAINEPYKLEILESIKDDSITIYHIANHRQSLSQSVFEGVEAMKQLNDSHVLGIPTISEPSSTPEHVSLYIHCTLFGLPKPKQMC</sequence>
<name>A0AAP0B1J6_9ASPA</name>
<dbReference type="Gene3D" id="3.30.54.20">
    <property type="match status" value="1"/>
</dbReference>
<dbReference type="SUPFAM" id="SSF55186">
    <property type="entry name" value="ThrRS/AlaRS common domain"/>
    <property type="match status" value="1"/>
</dbReference>
<evidence type="ECO:0000313" key="2">
    <source>
        <dbReference type="Proteomes" id="UP001418222"/>
    </source>
</evidence>
<evidence type="ECO:0000313" key="1">
    <source>
        <dbReference type="EMBL" id="KAK8923787.1"/>
    </source>
</evidence>
<proteinExistence type="predicted"/>
<keyword evidence="2" id="KW-1185">Reference proteome</keyword>
<comment type="caution">
    <text evidence="1">The sequence shown here is derived from an EMBL/GenBank/DDBJ whole genome shotgun (WGS) entry which is preliminary data.</text>
</comment>
<gene>
    <name evidence="1" type="ORF">KSP39_PZI019163</name>
</gene>
<protein>
    <submittedName>
        <fullName evidence="1">Uncharacterized protein</fullName>
    </submittedName>
</protein>
<dbReference type="GO" id="GO:0000166">
    <property type="term" value="F:nucleotide binding"/>
    <property type="evidence" value="ECO:0007669"/>
    <property type="project" value="InterPro"/>
</dbReference>
<dbReference type="Proteomes" id="UP001418222">
    <property type="component" value="Unassembled WGS sequence"/>
</dbReference>
<dbReference type="AlphaFoldDB" id="A0AAP0B1J6"/>
<dbReference type="InterPro" id="IPR018163">
    <property type="entry name" value="Thr/Ala-tRNA-synth_IIc_edit"/>
</dbReference>
<organism evidence="1 2">
    <name type="scientific">Platanthera zijinensis</name>
    <dbReference type="NCBI Taxonomy" id="2320716"/>
    <lineage>
        <taxon>Eukaryota</taxon>
        <taxon>Viridiplantae</taxon>
        <taxon>Streptophyta</taxon>
        <taxon>Embryophyta</taxon>
        <taxon>Tracheophyta</taxon>
        <taxon>Spermatophyta</taxon>
        <taxon>Magnoliopsida</taxon>
        <taxon>Liliopsida</taxon>
        <taxon>Asparagales</taxon>
        <taxon>Orchidaceae</taxon>
        <taxon>Orchidoideae</taxon>
        <taxon>Orchideae</taxon>
        <taxon>Orchidinae</taxon>
        <taxon>Platanthera</taxon>
    </lineage>
</organism>